<dbReference type="PANTHER" id="PTHR33231">
    <property type="entry name" value="30S RIBOSOMAL PROTEIN"/>
    <property type="match status" value="1"/>
</dbReference>
<dbReference type="InterPro" id="IPR038416">
    <property type="entry name" value="Ribosom_S30AE_C_sf"/>
</dbReference>
<protein>
    <recommendedName>
        <fullName evidence="2">Ribosome hibernation promoting factor</fullName>
        <shortName evidence="2">HPF</shortName>
    </recommendedName>
</protein>
<evidence type="ECO:0000313" key="5">
    <source>
        <dbReference type="Proteomes" id="UP001281656"/>
    </source>
</evidence>
<evidence type="ECO:0000256" key="1">
    <source>
        <dbReference type="ARBA" id="ARBA00022845"/>
    </source>
</evidence>
<reference evidence="4 5" key="1">
    <citation type="submission" date="2023-04" db="EMBL/GenBank/DDBJ databases">
        <title>Clostridium tannerae sp. nov., isolated from the fecal material of an alpaca.</title>
        <authorList>
            <person name="Miller S."/>
            <person name="Hendry M."/>
            <person name="King J."/>
            <person name="Sankaranarayanan K."/>
            <person name="Lawson P.A."/>
        </authorList>
    </citation>
    <scope>NUCLEOTIDE SEQUENCE [LARGE SCALE GENOMIC DNA]</scope>
    <source>
        <strain evidence="4 5">A1-XYC3</strain>
    </source>
</reference>
<dbReference type="InterPro" id="IPR003489">
    <property type="entry name" value="RHF/RaiA"/>
</dbReference>
<comment type="subunit">
    <text evidence="2">Interacts with 100S ribosomes.</text>
</comment>
<dbReference type="InterPro" id="IPR032528">
    <property type="entry name" value="Ribosom_S30AE_C"/>
</dbReference>
<name>A0ABU4JRA8_9CLOT</name>
<accession>A0ABU4JRA8</accession>
<dbReference type="Gene3D" id="3.30.160.100">
    <property type="entry name" value="Ribosome hibernation promotion factor-like"/>
    <property type="match status" value="1"/>
</dbReference>
<dbReference type="Proteomes" id="UP001281656">
    <property type="component" value="Unassembled WGS sequence"/>
</dbReference>
<dbReference type="InterPro" id="IPR034694">
    <property type="entry name" value="HPF_long/plastid"/>
</dbReference>
<dbReference type="RefSeq" id="WP_318797207.1">
    <property type="nucleotide sequence ID" value="NZ_JARUJP010000005.1"/>
</dbReference>
<sequence>MNITVSGKNIEITPALRNVVEKKVSKLEKYFKPHIEAHATLSVEKNRQIIEITIHFGGIILRAEEVHDDMYAAIDIAVDKLEGQLRKQKTKLEKKYREDSVRFLQPIPDDAEDTDDSDEPRIVKTKRFAVKPMSAEEAVLQMELIGHSFFVYQDAESEEVNVVYKRKDGNYGLIEPEF</sequence>
<dbReference type="CDD" id="cd00552">
    <property type="entry name" value="RaiA"/>
    <property type="match status" value="1"/>
</dbReference>
<comment type="subcellular location">
    <subcellularLocation>
        <location evidence="2">Cytoplasm</location>
    </subcellularLocation>
</comment>
<dbReference type="SUPFAM" id="SSF69754">
    <property type="entry name" value="Ribosome binding protein Y (YfiA homologue)"/>
    <property type="match status" value="1"/>
</dbReference>
<organism evidence="4 5">
    <name type="scientific">Clostridium tanneri</name>
    <dbReference type="NCBI Taxonomy" id="3037988"/>
    <lineage>
        <taxon>Bacteria</taxon>
        <taxon>Bacillati</taxon>
        <taxon>Bacillota</taxon>
        <taxon>Clostridia</taxon>
        <taxon>Eubacteriales</taxon>
        <taxon>Clostridiaceae</taxon>
        <taxon>Clostridium</taxon>
    </lineage>
</organism>
<dbReference type="NCBIfam" id="TIGR00741">
    <property type="entry name" value="yfiA"/>
    <property type="match status" value="1"/>
</dbReference>
<keyword evidence="1 2" id="KW-0810">Translation regulation</keyword>
<dbReference type="PANTHER" id="PTHR33231:SF1">
    <property type="entry name" value="30S RIBOSOMAL PROTEIN"/>
    <property type="match status" value="1"/>
</dbReference>
<dbReference type="InterPro" id="IPR050574">
    <property type="entry name" value="HPF/YfiA_ribosome-assoc"/>
</dbReference>
<dbReference type="Pfam" id="PF02482">
    <property type="entry name" value="Ribosomal_S30AE"/>
    <property type="match status" value="1"/>
</dbReference>
<dbReference type="Pfam" id="PF16321">
    <property type="entry name" value="Ribosom_S30AE_C"/>
    <property type="match status" value="1"/>
</dbReference>
<evidence type="ECO:0000259" key="3">
    <source>
        <dbReference type="Pfam" id="PF16321"/>
    </source>
</evidence>
<gene>
    <name evidence="4" type="primary">raiA</name>
    <name evidence="2" type="synonym">hpf</name>
    <name evidence="4" type="ORF">P8V03_05880</name>
</gene>
<dbReference type="HAMAP" id="MF_00839">
    <property type="entry name" value="HPF"/>
    <property type="match status" value="1"/>
</dbReference>
<feature type="domain" description="Sigma 54 modulation/S30EA ribosomal protein C-terminal" evidence="3">
    <location>
        <begin position="118"/>
        <end position="173"/>
    </location>
</feature>
<comment type="similarity">
    <text evidence="2">Belongs to the HPF/YfiA ribosome-associated protein family. Long HPF subfamily.</text>
</comment>
<proteinExistence type="inferred from homology"/>
<comment type="function">
    <text evidence="2">Required for dimerization of active 70S ribosomes into 100S ribosomes in stationary phase; 100S ribosomes are translationally inactive and sometimes present during exponential growth.</text>
</comment>
<dbReference type="InterPro" id="IPR036567">
    <property type="entry name" value="RHF-like"/>
</dbReference>
<comment type="caution">
    <text evidence="4">The sequence shown here is derived from an EMBL/GenBank/DDBJ whole genome shotgun (WGS) entry which is preliminary data.</text>
</comment>
<evidence type="ECO:0000313" key="4">
    <source>
        <dbReference type="EMBL" id="MDW8800680.1"/>
    </source>
</evidence>
<evidence type="ECO:0000256" key="2">
    <source>
        <dbReference type="HAMAP-Rule" id="MF_00839"/>
    </source>
</evidence>
<dbReference type="EMBL" id="JARUJP010000005">
    <property type="protein sequence ID" value="MDW8800680.1"/>
    <property type="molecule type" value="Genomic_DNA"/>
</dbReference>
<keyword evidence="5" id="KW-1185">Reference proteome</keyword>
<keyword evidence="2" id="KW-0963">Cytoplasm</keyword>
<dbReference type="Gene3D" id="3.30.505.50">
    <property type="entry name" value="Sigma 54 modulation/S30EA ribosomal protein, C-terminal domain"/>
    <property type="match status" value="1"/>
</dbReference>